<dbReference type="InterPro" id="IPR002328">
    <property type="entry name" value="ADH_Zn_CS"/>
</dbReference>
<dbReference type="RefSeq" id="WP_099615029.1">
    <property type="nucleotide sequence ID" value="NZ_KZ319372.1"/>
</dbReference>
<dbReference type="Pfam" id="PF08240">
    <property type="entry name" value="ADH_N"/>
    <property type="match status" value="1"/>
</dbReference>
<dbReference type="SMART" id="SM00829">
    <property type="entry name" value="PKS_ER"/>
    <property type="match status" value="1"/>
</dbReference>
<dbReference type="InterPro" id="IPR013154">
    <property type="entry name" value="ADH-like_N"/>
</dbReference>
<dbReference type="CDD" id="cd08240">
    <property type="entry name" value="6_hydroxyhexanoate_dh_like"/>
    <property type="match status" value="1"/>
</dbReference>
<comment type="similarity">
    <text evidence="2 7">Belongs to the zinc-containing alcohol dehydrogenase family.</text>
</comment>
<dbReference type="GO" id="GO:0005737">
    <property type="term" value="C:cytoplasm"/>
    <property type="evidence" value="ECO:0007669"/>
    <property type="project" value="TreeGrafter"/>
</dbReference>
<evidence type="ECO:0000256" key="2">
    <source>
        <dbReference type="ARBA" id="ARBA00008072"/>
    </source>
</evidence>
<dbReference type="GO" id="GO:0008270">
    <property type="term" value="F:zinc ion binding"/>
    <property type="evidence" value="ECO:0007669"/>
    <property type="project" value="InterPro"/>
</dbReference>
<keyword evidence="6" id="KW-0560">Oxidoreductase</keyword>
<protein>
    <recommendedName>
        <fullName evidence="3">alcohol dehydrogenase</fullName>
        <ecNumber evidence="3">1.1.1.1</ecNumber>
    </recommendedName>
</protein>
<evidence type="ECO:0000256" key="5">
    <source>
        <dbReference type="ARBA" id="ARBA00022833"/>
    </source>
</evidence>
<comment type="caution">
    <text evidence="9">The sequence shown here is derived from an EMBL/GenBank/DDBJ whole genome shotgun (WGS) entry which is preliminary data.</text>
</comment>
<reference evidence="9 10" key="1">
    <citation type="submission" date="2017-09" db="EMBL/GenBank/DDBJ databases">
        <title>The draft genome sequences of Marinobacter sp. PWS21.</title>
        <authorList>
            <person name="Cao J."/>
        </authorList>
    </citation>
    <scope>NUCLEOTIDE SEQUENCE [LARGE SCALE GENOMIC DNA]</scope>
    <source>
        <strain evidence="9 10">PWS21</strain>
    </source>
</reference>
<dbReference type="EMBL" id="NTFH01000009">
    <property type="protein sequence ID" value="PHQ14524.1"/>
    <property type="molecule type" value="Genomic_DNA"/>
</dbReference>
<proteinExistence type="inferred from homology"/>
<organism evidence="9 10">
    <name type="scientific">Marinobacter profundi</name>
    <dbReference type="NCBI Taxonomy" id="2666256"/>
    <lineage>
        <taxon>Bacteria</taxon>
        <taxon>Pseudomonadati</taxon>
        <taxon>Pseudomonadota</taxon>
        <taxon>Gammaproteobacteria</taxon>
        <taxon>Pseudomonadales</taxon>
        <taxon>Marinobacteraceae</taxon>
        <taxon>Marinobacter</taxon>
    </lineage>
</organism>
<dbReference type="Gene3D" id="3.40.50.720">
    <property type="entry name" value="NAD(P)-binding Rossmann-like Domain"/>
    <property type="match status" value="1"/>
</dbReference>
<gene>
    <name evidence="9" type="ORF">CLH61_12200</name>
</gene>
<dbReference type="Proteomes" id="UP000231409">
    <property type="component" value="Unassembled WGS sequence"/>
</dbReference>
<evidence type="ECO:0000256" key="6">
    <source>
        <dbReference type="ARBA" id="ARBA00023002"/>
    </source>
</evidence>
<keyword evidence="10" id="KW-1185">Reference proteome</keyword>
<dbReference type="PROSITE" id="PS00059">
    <property type="entry name" value="ADH_ZINC"/>
    <property type="match status" value="1"/>
</dbReference>
<sequence length="361" mass="38858">MSKHFQLDGNYVRYEFSEFGGKFSPVNYDMPIPTGSEVLLKVDFCGVCHSDVHVHEGYYGLGQGRKLDLGERGIKLPVTLGHEVVGTVVSMGEKVEEVSVGQQKLIYPWIGCGECSVCQRGEENLCTKPGSLGVFKPGGYSEYILVPHQRYLESLGSLNPANASLLACSGLTTFSAIKKIQPVHNEEFVVVVGCGGLGQLAIKTLVLSGIENVIAVDVSEEKREIAKSSGAKFAFDPRDEKIAELVAEAGNGNCIAVLDFVGNDQTMEFGLGVLRKGGKFVAVGLHGGEIRYPIPFLITKAISIIGSYTGTLGEMKELVEFANKHDLVNIPVEIRPLEQAESAVEDLSAGRVPGRIILKNG</sequence>
<dbReference type="InterPro" id="IPR013149">
    <property type="entry name" value="ADH-like_C"/>
</dbReference>
<name>A0A2G1UJ63_9GAMM</name>
<evidence type="ECO:0000256" key="7">
    <source>
        <dbReference type="RuleBase" id="RU361277"/>
    </source>
</evidence>
<keyword evidence="5 7" id="KW-0862">Zinc</keyword>
<dbReference type="PANTHER" id="PTHR42940">
    <property type="entry name" value="ALCOHOL DEHYDROGENASE 1-RELATED"/>
    <property type="match status" value="1"/>
</dbReference>
<dbReference type="EC" id="1.1.1.1" evidence="3"/>
<dbReference type="AlphaFoldDB" id="A0A2G1UJ63"/>
<dbReference type="InterPro" id="IPR020843">
    <property type="entry name" value="ER"/>
</dbReference>
<evidence type="ECO:0000259" key="8">
    <source>
        <dbReference type="SMART" id="SM00829"/>
    </source>
</evidence>
<evidence type="ECO:0000313" key="10">
    <source>
        <dbReference type="Proteomes" id="UP000231409"/>
    </source>
</evidence>
<comment type="cofactor">
    <cofactor evidence="1 7">
        <name>Zn(2+)</name>
        <dbReference type="ChEBI" id="CHEBI:29105"/>
    </cofactor>
</comment>
<evidence type="ECO:0000313" key="9">
    <source>
        <dbReference type="EMBL" id="PHQ14524.1"/>
    </source>
</evidence>
<keyword evidence="4 7" id="KW-0479">Metal-binding</keyword>
<dbReference type="Pfam" id="PF00107">
    <property type="entry name" value="ADH_zinc_N"/>
    <property type="match status" value="1"/>
</dbReference>
<dbReference type="PANTHER" id="PTHR42940:SF8">
    <property type="entry name" value="VACUOLAR PROTEIN SORTING-ASSOCIATED PROTEIN 11"/>
    <property type="match status" value="1"/>
</dbReference>
<dbReference type="GO" id="GO:0004022">
    <property type="term" value="F:alcohol dehydrogenase (NAD+) activity"/>
    <property type="evidence" value="ECO:0007669"/>
    <property type="project" value="UniProtKB-EC"/>
</dbReference>
<dbReference type="InterPro" id="IPR011032">
    <property type="entry name" value="GroES-like_sf"/>
</dbReference>
<evidence type="ECO:0000256" key="1">
    <source>
        <dbReference type="ARBA" id="ARBA00001947"/>
    </source>
</evidence>
<evidence type="ECO:0000256" key="4">
    <source>
        <dbReference type="ARBA" id="ARBA00022723"/>
    </source>
</evidence>
<feature type="domain" description="Enoyl reductase (ER)" evidence="8">
    <location>
        <begin position="20"/>
        <end position="358"/>
    </location>
</feature>
<dbReference type="InterPro" id="IPR036291">
    <property type="entry name" value="NAD(P)-bd_dom_sf"/>
</dbReference>
<dbReference type="SUPFAM" id="SSF50129">
    <property type="entry name" value="GroES-like"/>
    <property type="match status" value="1"/>
</dbReference>
<dbReference type="Gene3D" id="3.90.180.10">
    <property type="entry name" value="Medium-chain alcohol dehydrogenases, catalytic domain"/>
    <property type="match status" value="1"/>
</dbReference>
<evidence type="ECO:0000256" key="3">
    <source>
        <dbReference type="ARBA" id="ARBA00013190"/>
    </source>
</evidence>
<accession>A0A2G1UJ63</accession>
<dbReference type="SUPFAM" id="SSF51735">
    <property type="entry name" value="NAD(P)-binding Rossmann-fold domains"/>
    <property type="match status" value="1"/>
</dbReference>